<feature type="compositionally biased region" description="Polar residues" evidence="2">
    <location>
        <begin position="1"/>
        <end position="11"/>
    </location>
</feature>
<dbReference type="GO" id="GO:0019902">
    <property type="term" value="F:phosphatase binding"/>
    <property type="evidence" value="ECO:0007669"/>
    <property type="project" value="TreeGrafter"/>
</dbReference>
<dbReference type="PANTHER" id="PTHR22028">
    <property type="entry name" value="SFI1 SPINDLE BODY DOMAIN-CONTAINING PROTEIN-RELATED"/>
    <property type="match status" value="1"/>
</dbReference>
<feature type="coiled-coil region" evidence="1">
    <location>
        <begin position="1153"/>
        <end position="1180"/>
    </location>
</feature>
<feature type="region of interest" description="Disordered" evidence="2">
    <location>
        <begin position="1048"/>
        <end position="1076"/>
    </location>
</feature>
<protein>
    <recommendedName>
        <fullName evidence="3">Sfi1 spindle body domain-containing protein</fullName>
    </recommendedName>
</protein>
<dbReference type="InterPro" id="IPR013665">
    <property type="entry name" value="Sfi1_dom"/>
</dbReference>
<feature type="domain" description="Sfi1 spindle body" evidence="3">
    <location>
        <begin position="625"/>
        <end position="895"/>
    </location>
</feature>
<dbReference type="OrthoDB" id="195843at2759"/>
<evidence type="ECO:0000313" key="4">
    <source>
        <dbReference type="EMBL" id="CAF0867942.1"/>
    </source>
</evidence>
<keyword evidence="1" id="KW-0175">Coiled coil</keyword>
<evidence type="ECO:0000259" key="3">
    <source>
        <dbReference type="Pfam" id="PF08457"/>
    </source>
</evidence>
<dbReference type="Proteomes" id="UP000663852">
    <property type="component" value="Unassembled WGS sequence"/>
</dbReference>
<dbReference type="PANTHER" id="PTHR22028:SF4">
    <property type="entry name" value="PROTEIN SFI1 HOMOLOG"/>
    <property type="match status" value="1"/>
</dbReference>
<proteinExistence type="predicted"/>
<dbReference type="EMBL" id="CAJNOJ010000026">
    <property type="protein sequence ID" value="CAF0867942.1"/>
    <property type="molecule type" value="Genomic_DNA"/>
</dbReference>
<feature type="compositionally biased region" description="Pro residues" evidence="2">
    <location>
        <begin position="1061"/>
        <end position="1070"/>
    </location>
</feature>
<accession>A0A814HE38</accession>
<evidence type="ECO:0000256" key="1">
    <source>
        <dbReference type="SAM" id="Coils"/>
    </source>
</evidence>
<gene>
    <name evidence="4" type="ORF">EDS130_LOCUS8137</name>
    <name evidence="5" type="ORF">XAT740_LOCUS13560</name>
</gene>
<sequence length="1214" mass="149398">MLDSQQKSSRPFRSITPRKKSVRFNITSPSPRTPSLINESDSASHRQHPLNVSYTIPSTTVNIDHVTNQSHMHHLHDRVEYIPTARRNHLQITGEKILPQPQTLDELHQFMKVKAANLRKNMTHVTDTFIHASTHLNRIKDEHQTALKRPSRIPISVHHRSPSPPVVIYRKPQHRALDDLRWYCLARKFSILWQKHVFGCHLRRIKSFYERKLLNKYFYVWRETIQDDHIESIAIEFYHRHLLKTYFQIWLNFTSQTQIAVEHLNRRRLQNAWNMWKIQFNKRYVHQQQVQLATEQYHRQLAARFYYIWQVNTQQRRQEHEKHLRANYHYRIHSQRICFNAWLTYSDYRRKKNTHKKRVHEYYQKHLLEKIYRNWKQALTNKLLMQQHEHRLAQLQERVLMRWAFEQWKSYMNDLADEQRMMYMAEQYSDQRIIRSAFVILQKYVAKRRMKQRLNWIAVQHRARMIQCVYYRIWKHRMEQRENILMFNEFQKADSFYNMKITIRYWFCWRRYVQDCREENAQLHAAATYHNSKLLRKYFHLLRANITVERHEQLLEKRADDHYRLRYLRLYYNYWKEQTRRYEEYQMNYRIAIVHEEKRMRERFFNLWLNQAHSRLIENEQQIVAERHYIRSILVRAWLAWRQIIDDRHNEERSERIAVQFYYHNIERRVLHAWKLFIRHCHYMKQMYRESEQFYLQHRGRTVYSQWLNKARHRRRLMAIVNERYERQQRTLLRHYLHQWRNSVQDGKDDRRLLQYAQEHYDRSLKRKVLIAWNNEMIQQVMIDNENEIKLNKYKQRKDHLQLTSIYSRWKEVTVEHVRERFLLQRAQVFYVKNVLNKYFSQWKEQHHFDMRIKLLERQAVWFDRMRLMSRVYTQWKQSWHTEQREHEQKHRALLFWAIQLQKKCFLHWLIYFTERKRKKARYNEATHRRHDELVRNSLRQFLVYTDHTKLRRQALFIHQQVYLYHDRNTLASKYFSKWRAFVKESLAHKQLTQQFMKRKTTVVPITKNPLDLVKFDNSPPKITNRPRPRKPAFLSDSFSATTIDKRESDIRTINIRSPTSSPPRQPPPTIDHSLHSPFITVKQPLATTHDSFPSSPPAPILLPPSAFQIAHNEIRMPLSSRETTNARNPSILPHRPYSTQPTSTILLNKDNLLDVKQRLEIYLNNKARLKRLRQQLANLPSSEIDTKLEQECQQLSTFIASEKLHLTSVLQNL</sequence>
<dbReference type="InterPro" id="IPR052270">
    <property type="entry name" value="CACF_protein"/>
</dbReference>
<reference evidence="5" key="1">
    <citation type="submission" date="2021-02" db="EMBL/GenBank/DDBJ databases">
        <authorList>
            <person name="Nowell W R."/>
        </authorList>
    </citation>
    <scope>NUCLEOTIDE SEQUENCE</scope>
</reference>
<dbReference type="Proteomes" id="UP000663828">
    <property type="component" value="Unassembled WGS sequence"/>
</dbReference>
<comment type="caution">
    <text evidence="5">The sequence shown here is derived from an EMBL/GenBank/DDBJ whole genome shotgun (WGS) entry which is preliminary data.</text>
</comment>
<evidence type="ECO:0000313" key="5">
    <source>
        <dbReference type="EMBL" id="CAF1007849.1"/>
    </source>
</evidence>
<keyword evidence="6" id="KW-1185">Reference proteome</keyword>
<feature type="compositionally biased region" description="Polar residues" evidence="2">
    <location>
        <begin position="24"/>
        <end position="41"/>
    </location>
</feature>
<dbReference type="EMBL" id="CAJNOR010000789">
    <property type="protein sequence ID" value="CAF1007849.1"/>
    <property type="molecule type" value="Genomic_DNA"/>
</dbReference>
<evidence type="ECO:0000256" key="2">
    <source>
        <dbReference type="SAM" id="MobiDB-lite"/>
    </source>
</evidence>
<evidence type="ECO:0000313" key="6">
    <source>
        <dbReference type="Proteomes" id="UP000663828"/>
    </source>
</evidence>
<name>A0A814HE38_ADIRI</name>
<dbReference type="AlphaFoldDB" id="A0A814HE38"/>
<organism evidence="5 6">
    <name type="scientific">Adineta ricciae</name>
    <name type="common">Rotifer</name>
    <dbReference type="NCBI Taxonomy" id="249248"/>
    <lineage>
        <taxon>Eukaryota</taxon>
        <taxon>Metazoa</taxon>
        <taxon>Spiralia</taxon>
        <taxon>Gnathifera</taxon>
        <taxon>Rotifera</taxon>
        <taxon>Eurotatoria</taxon>
        <taxon>Bdelloidea</taxon>
        <taxon>Adinetida</taxon>
        <taxon>Adinetidae</taxon>
        <taxon>Adineta</taxon>
    </lineage>
</organism>
<feature type="region of interest" description="Disordered" evidence="2">
    <location>
        <begin position="1"/>
        <end position="47"/>
    </location>
</feature>
<dbReference type="Pfam" id="PF08457">
    <property type="entry name" value="Sfi1"/>
    <property type="match status" value="1"/>
</dbReference>